<proteinExistence type="inferred from homology"/>
<evidence type="ECO:0000256" key="1">
    <source>
        <dbReference type="ARBA" id="ARBA00008791"/>
    </source>
</evidence>
<evidence type="ECO:0000313" key="4">
    <source>
        <dbReference type="EMBL" id="MFD2789089.1"/>
    </source>
</evidence>
<dbReference type="Pfam" id="PF00582">
    <property type="entry name" value="Usp"/>
    <property type="match status" value="1"/>
</dbReference>
<organism evidence="4 5">
    <name type="scientific">Arenibacter antarcticus</name>
    <dbReference type="NCBI Taxonomy" id="2040469"/>
    <lineage>
        <taxon>Bacteria</taxon>
        <taxon>Pseudomonadati</taxon>
        <taxon>Bacteroidota</taxon>
        <taxon>Flavobacteriia</taxon>
        <taxon>Flavobacteriales</taxon>
        <taxon>Flavobacteriaceae</taxon>
        <taxon>Arenibacter</taxon>
    </lineage>
</organism>
<dbReference type="PANTHER" id="PTHR46268:SF6">
    <property type="entry name" value="UNIVERSAL STRESS PROTEIN UP12"/>
    <property type="match status" value="1"/>
</dbReference>
<gene>
    <name evidence="4" type="ORF">ACFS1K_04880</name>
</gene>
<evidence type="ECO:0000256" key="2">
    <source>
        <dbReference type="SAM" id="Coils"/>
    </source>
</evidence>
<dbReference type="PANTHER" id="PTHR46268">
    <property type="entry name" value="STRESS RESPONSE PROTEIN NHAX"/>
    <property type="match status" value="1"/>
</dbReference>
<keyword evidence="5" id="KW-1185">Reference proteome</keyword>
<dbReference type="Proteomes" id="UP001597532">
    <property type="component" value="Unassembled WGS sequence"/>
</dbReference>
<comment type="caution">
    <text evidence="4">The sequence shown here is derived from an EMBL/GenBank/DDBJ whole genome shotgun (WGS) entry which is preliminary data.</text>
</comment>
<dbReference type="RefSeq" id="WP_251808937.1">
    <property type="nucleotide sequence ID" value="NZ_CP166679.1"/>
</dbReference>
<feature type="coiled-coil region" evidence="2">
    <location>
        <begin position="75"/>
        <end position="102"/>
    </location>
</feature>
<dbReference type="CDD" id="cd00293">
    <property type="entry name" value="USP-like"/>
    <property type="match status" value="1"/>
</dbReference>
<reference evidence="5" key="1">
    <citation type="journal article" date="2019" name="Int. J. Syst. Evol. Microbiol.">
        <title>The Global Catalogue of Microorganisms (GCM) 10K type strain sequencing project: providing services to taxonomists for standard genome sequencing and annotation.</title>
        <authorList>
            <consortium name="The Broad Institute Genomics Platform"/>
            <consortium name="The Broad Institute Genome Sequencing Center for Infectious Disease"/>
            <person name="Wu L."/>
            <person name="Ma J."/>
        </authorList>
    </citation>
    <scope>NUCLEOTIDE SEQUENCE [LARGE SCALE GENOMIC DNA]</scope>
    <source>
        <strain evidence="5">KCTC 52924</strain>
    </source>
</reference>
<feature type="domain" description="UspA" evidence="3">
    <location>
        <begin position="20"/>
        <end position="164"/>
    </location>
</feature>
<comment type="similarity">
    <text evidence="1">Belongs to the universal stress protein A family.</text>
</comment>
<protein>
    <submittedName>
        <fullName evidence="4">Universal stress protein</fullName>
    </submittedName>
</protein>
<dbReference type="InterPro" id="IPR014729">
    <property type="entry name" value="Rossmann-like_a/b/a_fold"/>
</dbReference>
<evidence type="ECO:0000313" key="5">
    <source>
        <dbReference type="Proteomes" id="UP001597532"/>
    </source>
</evidence>
<dbReference type="SUPFAM" id="SSF52402">
    <property type="entry name" value="Adenine nucleotide alpha hydrolases-like"/>
    <property type="match status" value="2"/>
</dbReference>
<sequence>MPRLEFVGYISTVVNDINNMPKQILVPTDFSKNALNAINYALKLFKGQECDFYLLNVFGVSGYSLDNMMVPEPGEMAYEAAKNKSEEELQKLLRQLQFSSEHTFHTISVYNSLLDAIRHTLTNQEIDMIVMGTKGSSGAARVFFGSNTVEVMEKITTSPVLAVPENEMIVVPEEIVFPTDFLTGFKHIELQYLLEIAMLQKAVIKILHIGLESDLNKAQQENRALLESLFQEVEHTFHFRDGNKISAEIKDFIKDSGCNMLAFVNRKHGFFENIFYKPLVKEIGYQSEIPILALHDSP</sequence>
<accession>A0ABW5VDU2</accession>
<dbReference type="InterPro" id="IPR006016">
    <property type="entry name" value="UspA"/>
</dbReference>
<name>A0ABW5VDU2_9FLAO</name>
<dbReference type="Gene3D" id="3.40.50.620">
    <property type="entry name" value="HUPs"/>
    <property type="match status" value="2"/>
</dbReference>
<evidence type="ECO:0000259" key="3">
    <source>
        <dbReference type="Pfam" id="PF00582"/>
    </source>
</evidence>
<keyword evidence="2" id="KW-0175">Coiled coil</keyword>
<dbReference type="EMBL" id="JBHUOK010000008">
    <property type="protein sequence ID" value="MFD2789089.1"/>
    <property type="molecule type" value="Genomic_DNA"/>
</dbReference>